<dbReference type="Gene3D" id="2.60.120.620">
    <property type="entry name" value="q2cbj1_9rhob like domain"/>
    <property type="match status" value="1"/>
</dbReference>
<accession>A0A382TS29</accession>
<feature type="non-terminal residue" evidence="1">
    <location>
        <position position="271"/>
    </location>
</feature>
<dbReference type="GO" id="GO:0046872">
    <property type="term" value="F:metal ion binding"/>
    <property type="evidence" value="ECO:0007669"/>
    <property type="project" value="UniProtKB-ARBA"/>
</dbReference>
<dbReference type="EMBL" id="UINC01138748">
    <property type="protein sequence ID" value="SVD24884.1"/>
    <property type="molecule type" value="Genomic_DNA"/>
</dbReference>
<protein>
    <recommendedName>
        <fullName evidence="2">Phytanoyl-CoA dioxygenase family protein</fullName>
    </recommendedName>
</protein>
<dbReference type="PANTHER" id="PTHR20883">
    <property type="entry name" value="PHYTANOYL-COA DIOXYGENASE DOMAIN CONTAINING 1"/>
    <property type="match status" value="1"/>
</dbReference>
<organism evidence="1">
    <name type="scientific">marine metagenome</name>
    <dbReference type="NCBI Taxonomy" id="408172"/>
    <lineage>
        <taxon>unclassified sequences</taxon>
        <taxon>metagenomes</taxon>
        <taxon>ecological metagenomes</taxon>
    </lineage>
</organism>
<evidence type="ECO:0008006" key="2">
    <source>
        <dbReference type="Google" id="ProtNLM"/>
    </source>
</evidence>
<gene>
    <name evidence="1" type="ORF">METZ01_LOCUS377738</name>
</gene>
<dbReference type="GO" id="GO:0016491">
    <property type="term" value="F:oxidoreductase activity"/>
    <property type="evidence" value="ECO:0007669"/>
    <property type="project" value="UniProtKB-ARBA"/>
</dbReference>
<evidence type="ECO:0000313" key="1">
    <source>
        <dbReference type="EMBL" id="SVD24884.1"/>
    </source>
</evidence>
<dbReference type="InterPro" id="IPR008775">
    <property type="entry name" value="Phytyl_CoA_dOase-like"/>
</dbReference>
<proteinExistence type="predicted"/>
<dbReference type="AlphaFoldDB" id="A0A382TS29"/>
<dbReference type="Pfam" id="PF05721">
    <property type="entry name" value="PhyH"/>
    <property type="match status" value="1"/>
</dbReference>
<sequence length="271" mass="30246">MPKTKAKPDETLSTVQPFNFSKEFSKKLKDLDLLKTVDHIKEHGYAVMDAGVTEGFNKKLRKTCIRLAQETEGPAKGYAAAILLGRDPIYEEVVLNPRIQAMVEVMCGKGALLSQLIASVRPKGAPEIGLHADQNWTPAPFPVHNQLLTLCWACDEYTKEGGCTKVIPNSHLKRRHPLPKEITKQEGAIPVECPPGSLAMWDGSIWHSNYPRNIEGDRVVIHITFSRLALRTVESYDHLDEKWLKGKPKELATMLGRDDFLGHKDFTKGGA</sequence>
<dbReference type="PANTHER" id="PTHR20883:SF48">
    <property type="entry name" value="ECTOINE DIOXYGENASE"/>
    <property type="match status" value="1"/>
</dbReference>
<dbReference type="SUPFAM" id="SSF51197">
    <property type="entry name" value="Clavaminate synthase-like"/>
    <property type="match status" value="1"/>
</dbReference>
<reference evidence="1" key="1">
    <citation type="submission" date="2018-05" db="EMBL/GenBank/DDBJ databases">
        <authorList>
            <person name="Lanie J.A."/>
            <person name="Ng W.-L."/>
            <person name="Kazmierczak K.M."/>
            <person name="Andrzejewski T.M."/>
            <person name="Davidsen T.M."/>
            <person name="Wayne K.J."/>
            <person name="Tettelin H."/>
            <person name="Glass J.I."/>
            <person name="Rusch D."/>
            <person name="Podicherti R."/>
            <person name="Tsui H.-C.T."/>
            <person name="Winkler M.E."/>
        </authorList>
    </citation>
    <scope>NUCLEOTIDE SEQUENCE</scope>
</reference>
<name>A0A382TS29_9ZZZZ</name>